<dbReference type="OrthoDB" id="9783047at2"/>
<evidence type="ECO:0000259" key="3">
    <source>
        <dbReference type="Pfam" id="PF25954"/>
    </source>
</evidence>
<dbReference type="NCBIfam" id="TIGR01730">
    <property type="entry name" value="RND_mfp"/>
    <property type="match status" value="1"/>
</dbReference>
<feature type="domain" description="YknX-like C-terminal permuted SH3-like" evidence="4">
    <location>
        <begin position="284"/>
        <end position="351"/>
    </location>
</feature>
<feature type="chain" id="PRO_5011608727" evidence="2">
    <location>
        <begin position="29"/>
        <end position="364"/>
    </location>
</feature>
<dbReference type="GO" id="GO:1990281">
    <property type="term" value="C:efflux pump complex"/>
    <property type="evidence" value="ECO:0007669"/>
    <property type="project" value="TreeGrafter"/>
</dbReference>
<comment type="similarity">
    <text evidence="1">Belongs to the membrane fusion protein (MFP) (TC 8.A.1) family.</text>
</comment>
<dbReference type="EMBL" id="FNAG01000003">
    <property type="protein sequence ID" value="SDD54536.1"/>
    <property type="molecule type" value="Genomic_DNA"/>
</dbReference>
<evidence type="ECO:0000259" key="4">
    <source>
        <dbReference type="Pfam" id="PF25989"/>
    </source>
</evidence>
<proteinExistence type="inferred from homology"/>
<protein>
    <submittedName>
        <fullName evidence="5">Membrane fusion protein, multidrug efflux system</fullName>
    </submittedName>
</protein>
<dbReference type="Gene3D" id="2.40.50.100">
    <property type="match status" value="1"/>
</dbReference>
<dbReference type="InterPro" id="IPR058792">
    <property type="entry name" value="Beta-barrel_RND_2"/>
</dbReference>
<keyword evidence="6" id="KW-1185">Reference proteome</keyword>
<feature type="domain" description="CusB-like beta-barrel" evidence="3">
    <location>
        <begin position="206"/>
        <end position="279"/>
    </location>
</feature>
<dbReference type="Gene3D" id="1.10.287.470">
    <property type="entry name" value="Helix hairpin bin"/>
    <property type="match status" value="1"/>
</dbReference>
<evidence type="ECO:0000256" key="2">
    <source>
        <dbReference type="SAM" id="SignalP"/>
    </source>
</evidence>
<sequence>MHFPSRFKRLKHTSGPLLCALSIGLLMAACGSEAPAPGSSGGMPPATVISATVATQPWVDQIEALGTAQASESVTLTAKVTETVDAVKFEDGDRVAAGDILVDLSGRAEVANLEEAQATFKEAQQQYERLVGLVENGTVPRSQLDSQIAARDAARARVETIRARLADRVITAPFAGVLGFRQVSPGTLVTPGTPIATLDDISVIKLDFAVPETFLSAVAAGQTVRARSAAYPGQEFTGVVATVGSRVDPVSRAVMVRADFENPQLLLRPGMLLTVRVEKPAREAIVIPELALLQVGSQSFVYRVGAEGAVERANVRAGARRRGEVEIVEGLAVGERIVVEGTVKLRPGVRVVEAAAATAAAPAG</sequence>
<dbReference type="PANTHER" id="PTHR30469:SF16">
    <property type="entry name" value="HAE1 FAMILY EFFLUX PUMP MFP COMPONENT"/>
    <property type="match status" value="1"/>
</dbReference>
<organism evidence="5 6">
    <name type="scientific">Aquimonas voraii</name>
    <dbReference type="NCBI Taxonomy" id="265719"/>
    <lineage>
        <taxon>Bacteria</taxon>
        <taxon>Pseudomonadati</taxon>
        <taxon>Pseudomonadota</taxon>
        <taxon>Gammaproteobacteria</taxon>
        <taxon>Lysobacterales</taxon>
        <taxon>Lysobacteraceae</taxon>
        <taxon>Aquimonas</taxon>
    </lineage>
</organism>
<dbReference type="SUPFAM" id="SSF111369">
    <property type="entry name" value="HlyD-like secretion proteins"/>
    <property type="match status" value="1"/>
</dbReference>
<dbReference type="STRING" id="265719.SAMN04488509_103157"/>
<evidence type="ECO:0000313" key="6">
    <source>
        <dbReference type="Proteomes" id="UP000199603"/>
    </source>
</evidence>
<evidence type="ECO:0000313" key="5">
    <source>
        <dbReference type="EMBL" id="SDD54536.1"/>
    </source>
</evidence>
<dbReference type="Pfam" id="PF25989">
    <property type="entry name" value="YknX_C"/>
    <property type="match status" value="1"/>
</dbReference>
<dbReference type="InterPro" id="IPR058637">
    <property type="entry name" value="YknX-like_C"/>
</dbReference>
<dbReference type="Gene3D" id="2.40.30.170">
    <property type="match status" value="1"/>
</dbReference>
<dbReference type="InterPro" id="IPR006143">
    <property type="entry name" value="RND_pump_MFP"/>
</dbReference>
<keyword evidence="2" id="KW-0732">Signal</keyword>
<dbReference type="Proteomes" id="UP000199603">
    <property type="component" value="Unassembled WGS sequence"/>
</dbReference>
<feature type="signal peptide" evidence="2">
    <location>
        <begin position="1"/>
        <end position="28"/>
    </location>
</feature>
<dbReference type="FunFam" id="2.40.30.170:FF:000010">
    <property type="entry name" value="Efflux RND transporter periplasmic adaptor subunit"/>
    <property type="match status" value="1"/>
</dbReference>
<dbReference type="Pfam" id="PF25954">
    <property type="entry name" value="Beta-barrel_RND_2"/>
    <property type="match status" value="1"/>
</dbReference>
<dbReference type="AlphaFoldDB" id="A0A1G6VNY2"/>
<accession>A0A1G6VNY2</accession>
<evidence type="ECO:0000256" key="1">
    <source>
        <dbReference type="ARBA" id="ARBA00009477"/>
    </source>
</evidence>
<dbReference type="PROSITE" id="PS51257">
    <property type="entry name" value="PROKAR_LIPOPROTEIN"/>
    <property type="match status" value="1"/>
</dbReference>
<gene>
    <name evidence="5" type="ORF">SAMN04488509_103157</name>
</gene>
<dbReference type="GO" id="GO:0015562">
    <property type="term" value="F:efflux transmembrane transporter activity"/>
    <property type="evidence" value="ECO:0007669"/>
    <property type="project" value="TreeGrafter"/>
</dbReference>
<name>A0A1G6VNY2_9GAMM</name>
<dbReference type="Gene3D" id="2.40.420.20">
    <property type="match status" value="1"/>
</dbReference>
<dbReference type="RefSeq" id="WP_091241280.1">
    <property type="nucleotide sequence ID" value="NZ_FNAG01000003.1"/>
</dbReference>
<dbReference type="PANTHER" id="PTHR30469">
    <property type="entry name" value="MULTIDRUG RESISTANCE PROTEIN MDTA"/>
    <property type="match status" value="1"/>
</dbReference>
<reference evidence="5 6" key="1">
    <citation type="submission" date="2016-10" db="EMBL/GenBank/DDBJ databases">
        <authorList>
            <person name="de Groot N.N."/>
        </authorList>
    </citation>
    <scope>NUCLEOTIDE SEQUENCE [LARGE SCALE GENOMIC DNA]</scope>
    <source>
        <strain evidence="5 6">DSM 16957</strain>
    </source>
</reference>